<dbReference type="EMBL" id="KV750856">
    <property type="protein sequence ID" value="OCL02900.1"/>
    <property type="molecule type" value="Genomic_DNA"/>
</dbReference>
<gene>
    <name evidence="2" type="ORF">AOQ84DRAFT_368832</name>
</gene>
<dbReference type="CDD" id="cd02440">
    <property type="entry name" value="AdoMet_MTases"/>
    <property type="match status" value="1"/>
</dbReference>
<proteinExistence type="predicted"/>
<dbReference type="InterPro" id="IPR029063">
    <property type="entry name" value="SAM-dependent_MTases_sf"/>
</dbReference>
<dbReference type="Gene3D" id="3.40.50.150">
    <property type="entry name" value="Vaccinia Virus protein VP39"/>
    <property type="match status" value="1"/>
</dbReference>
<dbReference type="PANTHER" id="PTHR42912:SF93">
    <property type="entry name" value="N6-ADENOSINE-METHYLTRANSFERASE TMT1A"/>
    <property type="match status" value="1"/>
</dbReference>
<evidence type="ECO:0000313" key="2">
    <source>
        <dbReference type="EMBL" id="OCL02900.1"/>
    </source>
</evidence>
<dbReference type="InterPro" id="IPR050508">
    <property type="entry name" value="Methyltransf_Superfamily"/>
</dbReference>
<protein>
    <submittedName>
        <fullName evidence="2">S-adenosyl-L-methionine-dependent methyltransferase</fullName>
    </submittedName>
</protein>
<evidence type="ECO:0000313" key="3">
    <source>
        <dbReference type="Proteomes" id="UP000250140"/>
    </source>
</evidence>
<dbReference type="OrthoDB" id="540004at2759"/>
<dbReference type="Proteomes" id="UP000250140">
    <property type="component" value="Unassembled WGS sequence"/>
</dbReference>
<dbReference type="Pfam" id="PF08241">
    <property type="entry name" value="Methyltransf_11"/>
    <property type="match status" value="1"/>
</dbReference>
<dbReference type="InterPro" id="IPR013216">
    <property type="entry name" value="Methyltransf_11"/>
</dbReference>
<accession>A0A8E2JMJ4</accession>
<keyword evidence="3" id="KW-1185">Reference proteome</keyword>
<dbReference type="SUPFAM" id="SSF53335">
    <property type="entry name" value="S-adenosyl-L-methionine-dependent methyltransferases"/>
    <property type="match status" value="1"/>
</dbReference>
<keyword evidence="2" id="KW-0489">Methyltransferase</keyword>
<organism evidence="2 3">
    <name type="scientific">Glonium stellatum</name>
    <dbReference type="NCBI Taxonomy" id="574774"/>
    <lineage>
        <taxon>Eukaryota</taxon>
        <taxon>Fungi</taxon>
        <taxon>Dikarya</taxon>
        <taxon>Ascomycota</taxon>
        <taxon>Pezizomycotina</taxon>
        <taxon>Dothideomycetes</taxon>
        <taxon>Pleosporomycetidae</taxon>
        <taxon>Gloniales</taxon>
        <taxon>Gloniaceae</taxon>
        <taxon>Glonium</taxon>
    </lineage>
</organism>
<dbReference type="GO" id="GO:0008757">
    <property type="term" value="F:S-adenosylmethionine-dependent methyltransferase activity"/>
    <property type="evidence" value="ECO:0007669"/>
    <property type="project" value="InterPro"/>
</dbReference>
<keyword evidence="2" id="KW-0808">Transferase</keyword>
<feature type="domain" description="Methyltransferase type 11" evidence="1">
    <location>
        <begin position="82"/>
        <end position="130"/>
    </location>
</feature>
<reference evidence="2 3" key="1">
    <citation type="journal article" date="2016" name="Nat. Commun.">
        <title>Ectomycorrhizal ecology is imprinted in the genome of the dominant symbiotic fungus Cenococcum geophilum.</title>
        <authorList>
            <consortium name="DOE Joint Genome Institute"/>
            <person name="Peter M."/>
            <person name="Kohler A."/>
            <person name="Ohm R.A."/>
            <person name="Kuo A."/>
            <person name="Krutzmann J."/>
            <person name="Morin E."/>
            <person name="Arend M."/>
            <person name="Barry K.W."/>
            <person name="Binder M."/>
            <person name="Choi C."/>
            <person name="Clum A."/>
            <person name="Copeland A."/>
            <person name="Grisel N."/>
            <person name="Haridas S."/>
            <person name="Kipfer T."/>
            <person name="LaButti K."/>
            <person name="Lindquist E."/>
            <person name="Lipzen A."/>
            <person name="Maire R."/>
            <person name="Meier B."/>
            <person name="Mihaltcheva S."/>
            <person name="Molinier V."/>
            <person name="Murat C."/>
            <person name="Poggeler S."/>
            <person name="Quandt C.A."/>
            <person name="Sperisen C."/>
            <person name="Tritt A."/>
            <person name="Tisserant E."/>
            <person name="Crous P.W."/>
            <person name="Henrissat B."/>
            <person name="Nehls U."/>
            <person name="Egli S."/>
            <person name="Spatafora J.W."/>
            <person name="Grigoriev I.V."/>
            <person name="Martin F.M."/>
        </authorList>
    </citation>
    <scope>NUCLEOTIDE SEQUENCE [LARGE SCALE GENOMIC DNA]</scope>
    <source>
        <strain evidence="2 3">CBS 207.34</strain>
    </source>
</reference>
<name>A0A8E2JMJ4_9PEZI</name>
<sequence length="284" mass="31452">MASSSLSRISTNSNNLVLPLNMEPSTYAVCQYSKTSEKLAARLAILSYNTNRQGWFSWLEECLRVACDVLELREFGISSAAIEQCGAADLPFPDASFDLVIANHMLYHLDDPGLAIKEFSRVLRPGGRLTVALNGRRHIEELLEIRSAIGRPRVILKAARITAETGPESPPNHFKDVRAEPFPGEFDIPKLEPILAYMAGWGDEPLTTEQMDSARSLIESGTIAEGSFRAKSENTTVSCCLIFACRRQFPWDIHDPLCCLLDCRVVAIMKNSATCKVLGMVNEE</sequence>
<dbReference type="AlphaFoldDB" id="A0A8E2JMJ4"/>
<dbReference type="PANTHER" id="PTHR42912">
    <property type="entry name" value="METHYLTRANSFERASE"/>
    <property type="match status" value="1"/>
</dbReference>
<dbReference type="GO" id="GO:0032259">
    <property type="term" value="P:methylation"/>
    <property type="evidence" value="ECO:0007669"/>
    <property type="project" value="UniProtKB-KW"/>
</dbReference>
<evidence type="ECO:0000259" key="1">
    <source>
        <dbReference type="Pfam" id="PF08241"/>
    </source>
</evidence>